<protein>
    <submittedName>
        <fullName evidence="1">Uncharacterized protein</fullName>
    </submittedName>
</protein>
<comment type="caution">
    <text evidence="1">The sequence shown here is derived from an EMBL/GenBank/DDBJ whole genome shotgun (WGS) entry which is preliminary data.</text>
</comment>
<keyword evidence="2" id="KW-1185">Reference proteome</keyword>
<proteinExistence type="predicted"/>
<name>A0A074JAQ2_9RHOB</name>
<sequence length="66" mass="7227">MAEKAAITQQFLVRKMAEVEALRAEIAELRGEINDGDACPAKALIVCVIGRLQNALTFVTMSYDQT</sequence>
<dbReference type="STRING" id="1353537.TP2_17325"/>
<evidence type="ECO:0000313" key="2">
    <source>
        <dbReference type="Proteomes" id="UP000027432"/>
    </source>
</evidence>
<evidence type="ECO:0000313" key="1">
    <source>
        <dbReference type="EMBL" id="KEO54696.1"/>
    </source>
</evidence>
<organism evidence="1 2">
    <name type="scientific">Thioclava pacifica DSM 10166</name>
    <dbReference type="NCBI Taxonomy" id="1353537"/>
    <lineage>
        <taxon>Bacteria</taxon>
        <taxon>Pseudomonadati</taxon>
        <taxon>Pseudomonadota</taxon>
        <taxon>Alphaproteobacteria</taxon>
        <taxon>Rhodobacterales</taxon>
        <taxon>Paracoccaceae</taxon>
        <taxon>Thioclava</taxon>
    </lineage>
</organism>
<reference evidence="1 2" key="1">
    <citation type="submission" date="2013-07" db="EMBL/GenBank/DDBJ databases">
        <title>Thioclava pacifica DSM 10166 Genome Sequencing.</title>
        <authorList>
            <person name="Lai Q."/>
            <person name="Shao Z."/>
        </authorList>
    </citation>
    <scope>NUCLEOTIDE SEQUENCE [LARGE SCALE GENOMIC DNA]</scope>
    <source>
        <strain evidence="1 2">DSM 10166</strain>
    </source>
</reference>
<dbReference type="AlphaFoldDB" id="A0A074JAQ2"/>
<gene>
    <name evidence="1" type="ORF">TP2_17325</name>
</gene>
<accession>A0A074JAQ2</accession>
<dbReference type="EMBL" id="AUND01000009">
    <property type="protein sequence ID" value="KEO54696.1"/>
    <property type="molecule type" value="Genomic_DNA"/>
</dbReference>
<dbReference type="Proteomes" id="UP000027432">
    <property type="component" value="Unassembled WGS sequence"/>
</dbReference>